<feature type="chain" id="PRO_5042228399" evidence="1">
    <location>
        <begin position="24"/>
        <end position="174"/>
    </location>
</feature>
<dbReference type="AlphaFoldDB" id="A0AAF0BLR1"/>
<dbReference type="InterPro" id="IPR038696">
    <property type="entry name" value="IalB_sf"/>
</dbReference>
<keyword evidence="3" id="KW-1185">Reference proteome</keyword>
<dbReference type="KEGG" id="gso:PH603_01600"/>
<accession>A0AAF0BLR1</accession>
<organism evidence="2 3">
    <name type="scientific">Gimibacter soli</name>
    <dbReference type="NCBI Taxonomy" id="3024400"/>
    <lineage>
        <taxon>Bacteria</taxon>
        <taxon>Pseudomonadati</taxon>
        <taxon>Pseudomonadota</taxon>
        <taxon>Alphaproteobacteria</taxon>
        <taxon>Kordiimonadales</taxon>
        <taxon>Temperatibacteraceae</taxon>
        <taxon>Gimibacter</taxon>
    </lineage>
</organism>
<evidence type="ECO:0000313" key="3">
    <source>
        <dbReference type="Proteomes" id="UP001217500"/>
    </source>
</evidence>
<dbReference type="InterPro" id="IPR010642">
    <property type="entry name" value="Invasion_prot_B"/>
</dbReference>
<reference evidence="2" key="1">
    <citation type="submission" date="2023-01" db="EMBL/GenBank/DDBJ databases">
        <title>The genome sequence of Kordiimonadaceae bacterium 6D33.</title>
        <authorList>
            <person name="Liu Y."/>
        </authorList>
    </citation>
    <scope>NUCLEOTIDE SEQUENCE</scope>
    <source>
        <strain evidence="2">6D33</strain>
    </source>
</reference>
<proteinExistence type="predicted"/>
<dbReference type="Pfam" id="PF06776">
    <property type="entry name" value="IalB"/>
    <property type="match status" value="1"/>
</dbReference>
<protein>
    <submittedName>
        <fullName evidence="2">Invasion associated locus B family protein</fullName>
    </submittedName>
</protein>
<dbReference type="Proteomes" id="UP001217500">
    <property type="component" value="Chromosome"/>
</dbReference>
<feature type="signal peptide" evidence="1">
    <location>
        <begin position="1"/>
        <end position="23"/>
    </location>
</feature>
<name>A0AAF0BLR1_9PROT</name>
<dbReference type="EMBL" id="CP116805">
    <property type="protein sequence ID" value="WCL54452.1"/>
    <property type="molecule type" value="Genomic_DNA"/>
</dbReference>
<sequence>MRMMSALAMLATLVTTAAMPATAQGKRDILGSYRDWDALTHVSGKSKTCYMISVPKKSAVSKSGARRGDIYITISHMPGQKRKGEVNAVVGYPLKPGQDVKFTVDGKTSFKLFVDGNGAWAYDAADDGRIVAAMQRGSSLTVEGMSSRGTKTTDTYSLSGFTAAFKAISKACGY</sequence>
<evidence type="ECO:0000256" key="1">
    <source>
        <dbReference type="SAM" id="SignalP"/>
    </source>
</evidence>
<gene>
    <name evidence="2" type="ORF">PH603_01600</name>
</gene>
<dbReference type="Gene3D" id="2.60.40.1880">
    <property type="entry name" value="Invasion associated locus B (IalB) protein"/>
    <property type="match status" value="1"/>
</dbReference>
<evidence type="ECO:0000313" key="2">
    <source>
        <dbReference type="EMBL" id="WCL54452.1"/>
    </source>
</evidence>
<keyword evidence="1" id="KW-0732">Signal</keyword>
<dbReference type="RefSeq" id="WP_289504171.1">
    <property type="nucleotide sequence ID" value="NZ_CP116805.1"/>
</dbReference>